<keyword evidence="4" id="KW-0997">Cell inner membrane</keyword>
<dbReference type="PANTHER" id="PTHR30574:SF1">
    <property type="entry name" value="SULPHUR TRANSPORT DOMAIN-CONTAINING PROTEIN"/>
    <property type="match status" value="1"/>
</dbReference>
<sequence>MFSPIESALGALLLHQATTALLYNNGTVLGASGLIRAFFTSFSIGSILFLSGMMLSFFPVRAWLPELAPVYPAVDQSWNAALLTLGTGLMTGWGTRLGSGCTSGHMLSGLSRLNARSFLAVGVFFPTAMITFGYTHDGLRTSACSSITPCYTPTYPTVSTQKNLVAVTSSIILANLVLPDIAKSITGRRDYARATTWLTTGFTFGSGLLISGMASPSKVLSFFALDFHPSLVSRQLYKYPHLFYWDPSLALILIFGVGPSLVYNLYRGTTNPPTYEKKFWLNNKTLKDTDWKFVAGAAAFGVGWGLSGICPGPAVLRTVVQPSWGAVWMSGFAMGTTMAG</sequence>
<evidence type="ECO:0000256" key="1">
    <source>
        <dbReference type="ARBA" id="ARBA00004429"/>
    </source>
</evidence>
<evidence type="ECO:0000256" key="4">
    <source>
        <dbReference type="ARBA" id="ARBA00022519"/>
    </source>
</evidence>
<evidence type="ECO:0000256" key="3">
    <source>
        <dbReference type="ARBA" id="ARBA00022475"/>
    </source>
</evidence>
<gene>
    <name evidence="9" type="ORF">K402DRAFT_450399</name>
</gene>
<dbReference type="InterPro" id="IPR007272">
    <property type="entry name" value="Sulf_transp_TsuA/YedE"/>
</dbReference>
<evidence type="ECO:0000256" key="8">
    <source>
        <dbReference type="SAM" id="Phobius"/>
    </source>
</evidence>
<evidence type="ECO:0000256" key="6">
    <source>
        <dbReference type="ARBA" id="ARBA00022989"/>
    </source>
</evidence>
<dbReference type="PANTHER" id="PTHR30574">
    <property type="entry name" value="INNER MEMBRANE PROTEIN YEDE"/>
    <property type="match status" value="1"/>
</dbReference>
<dbReference type="OrthoDB" id="10254418at2759"/>
<keyword evidence="7 8" id="KW-0472">Membrane</keyword>
<keyword evidence="3" id="KW-1003">Cell membrane</keyword>
<feature type="transmembrane region" description="Helical" evidence="8">
    <location>
        <begin position="194"/>
        <end position="214"/>
    </location>
</feature>
<feature type="transmembrane region" description="Helical" evidence="8">
    <location>
        <begin position="248"/>
        <end position="266"/>
    </location>
</feature>
<dbReference type="Proteomes" id="UP000800041">
    <property type="component" value="Unassembled WGS sequence"/>
</dbReference>
<feature type="transmembrane region" description="Helical" evidence="8">
    <location>
        <begin position="164"/>
        <end position="182"/>
    </location>
</feature>
<evidence type="ECO:0000256" key="7">
    <source>
        <dbReference type="ARBA" id="ARBA00023136"/>
    </source>
</evidence>
<keyword evidence="6 8" id="KW-1133">Transmembrane helix</keyword>
<organism evidence="9 10">
    <name type="scientific">Aulographum hederae CBS 113979</name>
    <dbReference type="NCBI Taxonomy" id="1176131"/>
    <lineage>
        <taxon>Eukaryota</taxon>
        <taxon>Fungi</taxon>
        <taxon>Dikarya</taxon>
        <taxon>Ascomycota</taxon>
        <taxon>Pezizomycotina</taxon>
        <taxon>Dothideomycetes</taxon>
        <taxon>Pleosporomycetidae</taxon>
        <taxon>Aulographales</taxon>
        <taxon>Aulographaceae</taxon>
    </lineage>
</organism>
<dbReference type="GO" id="GO:0005886">
    <property type="term" value="C:plasma membrane"/>
    <property type="evidence" value="ECO:0007669"/>
    <property type="project" value="UniProtKB-SubCell"/>
</dbReference>
<comment type="subcellular location">
    <subcellularLocation>
        <location evidence="1">Cell inner membrane</location>
        <topology evidence="1">Multi-pass membrane protein</topology>
    </subcellularLocation>
</comment>
<evidence type="ECO:0000313" key="9">
    <source>
        <dbReference type="EMBL" id="KAF1991470.1"/>
    </source>
</evidence>
<dbReference type="Pfam" id="PF04143">
    <property type="entry name" value="Sulf_transp"/>
    <property type="match status" value="1"/>
</dbReference>
<keyword evidence="2" id="KW-0813">Transport</keyword>
<evidence type="ECO:0000256" key="2">
    <source>
        <dbReference type="ARBA" id="ARBA00022448"/>
    </source>
</evidence>
<protein>
    <submittedName>
        <fullName evidence="9">YeeE/YedE family integral membrane protein-like protein</fullName>
    </submittedName>
</protein>
<dbReference type="Pfam" id="PF20398">
    <property type="entry name" value="DUF6691"/>
    <property type="match status" value="1"/>
</dbReference>
<dbReference type="AlphaFoldDB" id="A0A6G1HEM2"/>
<feature type="transmembrane region" description="Helical" evidence="8">
    <location>
        <begin position="113"/>
        <end position="134"/>
    </location>
</feature>
<accession>A0A6G1HEM2</accession>
<evidence type="ECO:0000256" key="5">
    <source>
        <dbReference type="ARBA" id="ARBA00022692"/>
    </source>
</evidence>
<name>A0A6G1HEM2_9PEZI</name>
<proteinExistence type="predicted"/>
<dbReference type="EMBL" id="ML977139">
    <property type="protein sequence ID" value="KAF1991470.1"/>
    <property type="molecule type" value="Genomic_DNA"/>
</dbReference>
<dbReference type="InterPro" id="IPR046513">
    <property type="entry name" value="DUF6691"/>
</dbReference>
<feature type="transmembrane region" description="Helical" evidence="8">
    <location>
        <begin position="35"/>
        <end position="58"/>
    </location>
</feature>
<evidence type="ECO:0000313" key="10">
    <source>
        <dbReference type="Proteomes" id="UP000800041"/>
    </source>
</evidence>
<reference evidence="9" key="1">
    <citation type="journal article" date="2020" name="Stud. Mycol.">
        <title>101 Dothideomycetes genomes: a test case for predicting lifestyles and emergence of pathogens.</title>
        <authorList>
            <person name="Haridas S."/>
            <person name="Albert R."/>
            <person name="Binder M."/>
            <person name="Bloem J."/>
            <person name="Labutti K."/>
            <person name="Salamov A."/>
            <person name="Andreopoulos B."/>
            <person name="Baker S."/>
            <person name="Barry K."/>
            <person name="Bills G."/>
            <person name="Bluhm B."/>
            <person name="Cannon C."/>
            <person name="Castanera R."/>
            <person name="Culley D."/>
            <person name="Daum C."/>
            <person name="Ezra D."/>
            <person name="Gonzalez J."/>
            <person name="Henrissat B."/>
            <person name="Kuo A."/>
            <person name="Liang C."/>
            <person name="Lipzen A."/>
            <person name="Lutzoni F."/>
            <person name="Magnuson J."/>
            <person name="Mondo S."/>
            <person name="Nolan M."/>
            <person name="Ohm R."/>
            <person name="Pangilinan J."/>
            <person name="Park H.-J."/>
            <person name="Ramirez L."/>
            <person name="Alfaro M."/>
            <person name="Sun H."/>
            <person name="Tritt A."/>
            <person name="Yoshinaga Y."/>
            <person name="Zwiers L.-H."/>
            <person name="Turgeon B."/>
            <person name="Goodwin S."/>
            <person name="Spatafora J."/>
            <person name="Crous P."/>
            <person name="Grigoriev I."/>
        </authorList>
    </citation>
    <scope>NUCLEOTIDE SEQUENCE</scope>
    <source>
        <strain evidence="9">CBS 113979</strain>
    </source>
</reference>
<keyword evidence="5 8" id="KW-0812">Transmembrane</keyword>
<keyword evidence="10" id="KW-1185">Reference proteome</keyword>